<evidence type="ECO:0000259" key="7">
    <source>
        <dbReference type="PROSITE" id="PS50950"/>
    </source>
</evidence>
<evidence type="ECO:0000256" key="4">
    <source>
        <dbReference type="ARBA" id="ARBA00023125"/>
    </source>
</evidence>
<evidence type="ECO:0000256" key="3">
    <source>
        <dbReference type="ARBA" id="ARBA00022833"/>
    </source>
</evidence>
<dbReference type="OrthoDB" id="7683421at2759"/>
<dbReference type="GO" id="GO:0008270">
    <property type="term" value="F:zinc ion binding"/>
    <property type="evidence" value="ECO:0007669"/>
    <property type="project" value="UniProtKB-KW"/>
</dbReference>
<dbReference type="InterPro" id="IPR006612">
    <property type="entry name" value="THAP_Znf"/>
</dbReference>
<evidence type="ECO:0000313" key="8">
    <source>
        <dbReference type="Proteomes" id="UP000515158"/>
    </source>
</evidence>
<dbReference type="SMART" id="SM00980">
    <property type="entry name" value="THAP"/>
    <property type="match status" value="1"/>
</dbReference>
<dbReference type="Pfam" id="PF05485">
    <property type="entry name" value="THAP"/>
    <property type="match status" value="1"/>
</dbReference>
<dbReference type="SUPFAM" id="SSF57716">
    <property type="entry name" value="Glucocorticoid receptor-like (DNA-binding domain)"/>
    <property type="match status" value="1"/>
</dbReference>
<accession>A0A6P8ZL17</accession>
<dbReference type="AlphaFoldDB" id="A0A6P8ZL17"/>
<keyword evidence="1" id="KW-0479">Metal-binding</keyword>
<reference evidence="9" key="1">
    <citation type="submission" date="2025-08" db="UniProtKB">
        <authorList>
            <consortium name="RefSeq"/>
        </authorList>
    </citation>
    <scope>IDENTIFICATION</scope>
    <source>
        <tissue evidence="9">Total insect</tissue>
    </source>
</reference>
<sequence>MAPKIRRCAISGCTASSVSEDGKMMHRFPRRICRLKHCVTVSGNEDLLNLSPIKIHQDRYICPKHFTNSQYFDGEHRSYLGSWAKPTLHLPEPLTEEPSWPDVPVMAGAANHVSSSKASPLTGASSPLNGATVAADRDDAVRAGGHSEEPLWFSNPGTSMPPHSVSAAEFTPEFSCKSAEVLSPFGKRLREEDEEAPDLDLKHLEPPAKVVVCEVVEARRRSTETLGARDRSHTPKSRMSQKKLASMSGVNPSSMSDDAKKIVRTAFQYRRMVMNIKSQLTKTQKANASLLIL</sequence>
<evidence type="ECO:0000313" key="9">
    <source>
        <dbReference type="RefSeq" id="XP_034238074.1"/>
    </source>
</evidence>
<keyword evidence="4 5" id="KW-0238">DNA-binding</keyword>
<dbReference type="InParanoid" id="A0A6P8ZL17"/>
<organism evidence="9">
    <name type="scientific">Thrips palmi</name>
    <name type="common">Melon thrips</name>
    <dbReference type="NCBI Taxonomy" id="161013"/>
    <lineage>
        <taxon>Eukaryota</taxon>
        <taxon>Metazoa</taxon>
        <taxon>Ecdysozoa</taxon>
        <taxon>Arthropoda</taxon>
        <taxon>Hexapoda</taxon>
        <taxon>Insecta</taxon>
        <taxon>Pterygota</taxon>
        <taxon>Neoptera</taxon>
        <taxon>Paraneoptera</taxon>
        <taxon>Thysanoptera</taxon>
        <taxon>Terebrantia</taxon>
        <taxon>Thripoidea</taxon>
        <taxon>Thripidae</taxon>
        <taxon>Thrips</taxon>
    </lineage>
</organism>
<evidence type="ECO:0000256" key="6">
    <source>
        <dbReference type="SAM" id="MobiDB-lite"/>
    </source>
</evidence>
<protein>
    <submittedName>
        <fullName evidence="9">Uncharacterized protein LOC117643337</fullName>
    </submittedName>
</protein>
<dbReference type="GO" id="GO:0003677">
    <property type="term" value="F:DNA binding"/>
    <property type="evidence" value="ECO:0007669"/>
    <property type="project" value="UniProtKB-UniRule"/>
</dbReference>
<dbReference type="Proteomes" id="UP000515158">
    <property type="component" value="Unplaced"/>
</dbReference>
<keyword evidence="2 5" id="KW-0863">Zinc-finger</keyword>
<name>A0A6P8ZL17_THRPL</name>
<proteinExistence type="predicted"/>
<evidence type="ECO:0000256" key="5">
    <source>
        <dbReference type="PROSITE-ProRule" id="PRU00309"/>
    </source>
</evidence>
<dbReference type="KEGG" id="tpal:117643337"/>
<feature type="region of interest" description="Disordered" evidence="6">
    <location>
        <begin position="221"/>
        <end position="256"/>
    </location>
</feature>
<evidence type="ECO:0000256" key="2">
    <source>
        <dbReference type="ARBA" id="ARBA00022771"/>
    </source>
</evidence>
<feature type="compositionally biased region" description="Basic and acidic residues" evidence="6">
    <location>
        <begin position="221"/>
        <end position="233"/>
    </location>
</feature>
<dbReference type="PROSITE" id="PS50950">
    <property type="entry name" value="ZF_THAP"/>
    <property type="match status" value="1"/>
</dbReference>
<dbReference type="RefSeq" id="XP_034238074.1">
    <property type="nucleotide sequence ID" value="XM_034382183.1"/>
</dbReference>
<feature type="domain" description="THAP-type" evidence="7">
    <location>
        <begin position="1"/>
        <end position="89"/>
    </location>
</feature>
<keyword evidence="8" id="KW-1185">Reference proteome</keyword>
<dbReference type="GeneID" id="117643337"/>
<keyword evidence="3" id="KW-0862">Zinc</keyword>
<evidence type="ECO:0000256" key="1">
    <source>
        <dbReference type="ARBA" id="ARBA00022723"/>
    </source>
</evidence>
<gene>
    <name evidence="9" type="primary">LOC117643337</name>
</gene>